<protein>
    <recommendedName>
        <fullName evidence="8">G-protein coupled receptors family 1 profile domain-containing protein</fullName>
    </recommendedName>
</protein>
<comment type="subcellular location">
    <subcellularLocation>
        <location evidence="1">Membrane</location>
        <topology evidence="1">Multi-pass membrane protein</topology>
    </subcellularLocation>
</comment>
<dbReference type="GO" id="GO:0004930">
    <property type="term" value="F:G protein-coupled receptor activity"/>
    <property type="evidence" value="ECO:0007669"/>
    <property type="project" value="TreeGrafter"/>
</dbReference>
<feature type="transmembrane region" description="Helical" evidence="5">
    <location>
        <begin position="233"/>
        <end position="252"/>
    </location>
</feature>
<accession>A0A1R2CTM9</accession>
<dbReference type="PANTHER" id="PTHR23112">
    <property type="entry name" value="G PROTEIN-COUPLED RECEPTOR 157-RELATED"/>
    <property type="match status" value="1"/>
</dbReference>
<feature type="transmembrane region" description="Helical" evidence="5">
    <location>
        <begin position="39"/>
        <end position="59"/>
    </location>
</feature>
<feature type="transmembrane region" description="Helical" evidence="5">
    <location>
        <begin position="6"/>
        <end position="30"/>
    </location>
</feature>
<dbReference type="PANTHER" id="PTHR23112:SF9">
    <property type="entry name" value="CYCLIC AMP RECEPTOR-LIKE PROTEIN F"/>
    <property type="match status" value="1"/>
</dbReference>
<name>A0A1R2CTM9_9CILI</name>
<dbReference type="AlphaFoldDB" id="A0A1R2CTM9"/>
<proteinExistence type="predicted"/>
<dbReference type="SUPFAM" id="SSF81321">
    <property type="entry name" value="Family A G protein-coupled receptor-like"/>
    <property type="match status" value="1"/>
</dbReference>
<evidence type="ECO:0000256" key="2">
    <source>
        <dbReference type="ARBA" id="ARBA00022692"/>
    </source>
</evidence>
<evidence type="ECO:0000313" key="6">
    <source>
        <dbReference type="EMBL" id="OMJ92379.1"/>
    </source>
</evidence>
<dbReference type="EMBL" id="MPUH01000063">
    <property type="protein sequence ID" value="OMJ92379.1"/>
    <property type="molecule type" value="Genomic_DNA"/>
</dbReference>
<dbReference type="Proteomes" id="UP000187209">
    <property type="component" value="Unassembled WGS sequence"/>
</dbReference>
<reference evidence="6 7" key="1">
    <citation type="submission" date="2016-11" db="EMBL/GenBank/DDBJ databases">
        <title>The macronuclear genome of Stentor coeruleus: a giant cell with tiny introns.</title>
        <authorList>
            <person name="Slabodnick M."/>
            <person name="Ruby J.G."/>
            <person name="Reiff S.B."/>
            <person name="Swart E.C."/>
            <person name="Gosai S."/>
            <person name="Prabakaran S."/>
            <person name="Witkowska E."/>
            <person name="Larue G.E."/>
            <person name="Fisher S."/>
            <person name="Freeman R.M."/>
            <person name="Gunawardena J."/>
            <person name="Chu W."/>
            <person name="Stover N.A."/>
            <person name="Gregory B.D."/>
            <person name="Nowacki M."/>
            <person name="Derisi J."/>
            <person name="Roy S.W."/>
            <person name="Marshall W.F."/>
            <person name="Sood P."/>
        </authorList>
    </citation>
    <scope>NUCLEOTIDE SEQUENCE [LARGE SCALE GENOMIC DNA]</scope>
    <source>
        <strain evidence="6">WM001</strain>
    </source>
</reference>
<evidence type="ECO:0000256" key="3">
    <source>
        <dbReference type="ARBA" id="ARBA00022989"/>
    </source>
</evidence>
<dbReference type="GO" id="GO:0007189">
    <property type="term" value="P:adenylate cyclase-activating G protein-coupled receptor signaling pathway"/>
    <property type="evidence" value="ECO:0007669"/>
    <property type="project" value="TreeGrafter"/>
</dbReference>
<dbReference type="Gene3D" id="1.20.1070.10">
    <property type="entry name" value="Rhodopsin 7-helix transmembrane proteins"/>
    <property type="match status" value="1"/>
</dbReference>
<gene>
    <name evidence="6" type="ORF">SteCoe_4936</name>
</gene>
<keyword evidence="7" id="KW-1185">Reference proteome</keyword>
<keyword evidence="3 5" id="KW-1133">Transmembrane helix</keyword>
<feature type="transmembrane region" description="Helical" evidence="5">
    <location>
        <begin position="108"/>
        <end position="132"/>
    </location>
</feature>
<feature type="transmembrane region" description="Helical" evidence="5">
    <location>
        <begin position="198"/>
        <end position="221"/>
    </location>
</feature>
<dbReference type="GO" id="GO:0005886">
    <property type="term" value="C:plasma membrane"/>
    <property type="evidence" value="ECO:0007669"/>
    <property type="project" value="TreeGrafter"/>
</dbReference>
<evidence type="ECO:0000256" key="5">
    <source>
        <dbReference type="SAM" id="Phobius"/>
    </source>
</evidence>
<keyword evidence="4 5" id="KW-0472">Membrane</keyword>
<evidence type="ECO:0000313" key="7">
    <source>
        <dbReference type="Proteomes" id="UP000187209"/>
    </source>
</evidence>
<evidence type="ECO:0008006" key="8">
    <source>
        <dbReference type="Google" id="ProtNLM"/>
    </source>
</evidence>
<evidence type="ECO:0000256" key="4">
    <source>
        <dbReference type="ARBA" id="ARBA00023136"/>
    </source>
</evidence>
<comment type="caution">
    <text evidence="6">The sequence shown here is derived from an EMBL/GenBank/DDBJ whole genome shotgun (WGS) entry which is preliminary data.</text>
</comment>
<sequence length="303" mass="35486">MCNYIRTTIIIGASISAFSSLVILIQILLIKYKDLANKLIFILILTDFFMGVITIPTLYALSDIYCRVMIFFGTFLRDLHKFVIFFIAYSLYQIIVKERILSRKIARWYFFFSVFASLARSFPSALCFDLLIDENICIDEIELSNPGYYVLSLCELIPDVIIFAFIVYYYVNIRVSLRGVANKSGLAITRKKLFAKRLIGFCFAFSIYILPFTIISLLTAYKVIKAKIFYAESAMMIYGWYPLLDTLAYGWNRNWLRSCWAKFCFDKEIKAEEEVLYVLRESKILRPRFYFDLLNRSESTSFN</sequence>
<evidence type="ECO:0000256" key="1">
    <source>
        <dbReference type="ARBA" id="ARBA00004141"/>
    </source>
</evidence>
<organism evidence="6 7">
    <name type="scientific">Stentor coeruleus</name>
    <dbReference type="NCBI Taxonomy" id="5963"/>
    <lineage>
        <taxon>Eukaryota</taxon>
        <taxon>Sar</taxon>
        <taxon>Alveolata</taxon>
        <taxon>Ciliophora</taxon>
        <taxon>Postciliodesmatophora</taxon>
        <taxon>Heterotrichea</taxon>
        <taxon>Heterotrichida</taxon>
        <taxon>Stentoridae</taxon>
        <taxon>Stentor</taxon>
    </lineage>
</organism>
<keyword evidence="2 5" id="KW-0812">Transmembrane</keyword>
<feature type="transmembrane region" description="Helical" evidence="5">
    <location>
        <begin position="147"/>
        <end position="171"/>
    </location>
</feature>